<gene>
    <name evidence="1" type="ORF">SAMN06265338_102438</name>
</gene>
<evidence type="ECO:0000313" key="2">
    <source>
        <dbReference type="Proteomes" id="UP000198418"/>
    </source>
</evidence>
<dbReference type="SUPFAM" id="SSF52833">
    <property type="entry name" value="Thioredoxin-like"/>
    <property type="match status" value="1"/>
</dbReference>
<dbReference type="CDD" id="cd02980">
    <property type="entry name" value="TRX_Fd_family"/>
    <property type="match status" value="1"/>
</dbReference>
<protein>
    <submittedName>
        <fullName evidence="1">(2Fe-2S) ferredoxin</fullName>
    </submittedName>
</protein>
<keyword evidence="2" id="KW-1185">Reference proteome</keyword>
<dbReference type="AlphaFoldDB" id="A0A212R2Z7"/>
<evidence type="ECO:0000313" key="1">
    <source>
        <dbReference type="EMBL" id="SNB66382.1"/>
    </source>
</evidence>
<accession>A0A212R2Z7</accession>
<dbReference type="Gene3D" id="3.40.30.10">
    <property type="entry name" value="Glutaredoxin"/>
    <property type="match status" value="1"/>
</dbReference>
<dbReference type="RefSeq" id="WP_088519935.1">
    <property type="nucleotide sequence ID" value="NZ_FYDG01000002.1"/>
</dbReference>
<dbReference type="OrthoDB" id="9800597at2"/>
<dbReference type="EMBL" id="FYDG01000002">
    <property type="protein sequence ID" value="SNB66382.1"/>
    <property type="molecule type" value="Genomic_DNA"/>
</dbReference>
<organism evidence="1 2">
    <name type="scientific">Rhodoblastus acidophilus</name>
    <name type="common">Rhodopseudomonas acidophila</name>
    <dbReference type="NCBI Taxonomy" id="1074"/>
    <lineage>
        <taxon>Bacteria</taxon>
        <taxon>Pseudomonadati</taxon>
        <taxon>Pseudomonadota</taxon>
        <taxon>Alphaproteobacteria</taxon>
        <taxon>Hyphomicrobiales</taxon>
        <taxon>Rhodoblastaceae</taxon>
        <taxon>Rhodoblastus</taxon>
    </lineage>
</organism>
<sequence length="117" mass="12814">MNVHVAPAFADVPQVYKRHVFACYTQRPPGHPRGSCGSQGAQPLWDRLSRKLEAEGIGEVGFTAAGCLGFCRAGPLMVVYPEGVWYAPKTPEDVDEIVETHLKGGELVERLVIVPQR</sequence>
<reference evidence="2" key="1">
    <citation type="submission" date="2017-06" db="EMBL/GenBank/DDBJ databases">
        <authorList>
            <person name="Varghese N."/>
            <person name="Submissions S."/>
        </authorList>
    </citation>
    <scope>NUCLEOTIDE SEQUENCE [LARGE SCALE GENOMIC DNA]</scope>
    <source>
        <strain evidence="2">DSM 137</strain>
    </source>
</reference>
<dbReference type="InterPro" id="IPR036249">
    <property type="entry name" value="Thioredoxin-like_sf"/>
</dbReference>
<name>A0A212R2Z7_RHOAC</name>
<dbReference type="Proteomes" id="UP000198418">
    <property type="component" value="Unassembled WGS sequence"/>
</dbReference>
<proteinExistence type="predicted"/>